<dbReference type="GO" id="GO:0003677">
    <property type="term" value="F:DNA binding"/>
    <property type="evidence" value="ECO:0007669"/>
    <property type="project" value="UniProtKB-KW"/>
</dbReference>
<dbReference type="CDD" id="cd00093">
    <property type="entry name" value="HTH_XRE"/>
    <property type="match status" value="1"/>
</dbReference>
<keyword evidence="1" id="KW-0238">DNA-binding</keyword>
<dbReference type="InterPro" id="IPR010982">
    <property type="entry name" value="Lambda_DNA-bd_dom_sf"/>
</dbReference>
<reference evidence="4 5" key="1">
    <citation type="submission" date="2018-06" db="EMBL/GenBank/DDBJ databases">
        <title>Sphaerisporangium craniellae sp. nov., isolated from a marine sponge in the South China Sea.</title>
        <authorList>
            <person name="Li L."/>
        </authorList>
    </citation>
    <scope>NUCLEOTIDE SEQUENCE [LARGE SCALE GENOMIC DNA]</scope>
    <source>
        <strain evidence="4 5">LHW63015</strain>
    </source>
</reference>
<dbReference type="Pfam" id="PF07883">
    <property type="entry name" value="Cupin_2"/>
    <property type="match status" value="1"/>
</dbReference>
<dbReference type="AlphaFoldDB" id="A0A366LU28"/>
<feature type="region of interest" description="Disordered" evidence="2">
    <location>
        <begin position="19"/>
        <end position="42"/>
    </location>
</feature>
<dbReference type="SMART" id="SM00530">
    <property type="entry name" value="HTH_XRE"/>
    <property type="match status" value="1"/>
</dbReference>
<dbReference type="InterPro" id="IPR014710">
    <property type="entry name" value="RmlC-like_jellyroll"/>
</dbReference>
<dbReference type="EMBL" id="QMEY01000014">
    <property type="protein sequence ID" value="RBQ16869.1"/>
    <property type="molecule type" value="Genomic_DNA"/>
</dbReference>
<dbReference type="PROSITE" id="PS50943">
    <property type="entry name" value="HTH_CROC1"/>
    <property type="match status" value="1"/>
</dbReference>
<feature type="domain" description="HTH cro/C1-type" evidence="3">
    <location>
        <begin position="51"/>
        <end position="105"/>
    </location>
</feature>
<dbReference type="Pfam" id="PF01381">
    <property type="entry name" value="HTH_3"/>
    <property type="match status" value="1"/>
</dbReference>
<dbReference type="PANTHER" id="PTHR46797:SF1">
    <property type="entry name" value="METHYLPHOSPHONATE SYNTHASE"/>
    <property type="match status" value="1"/>
</dbReference>
<dbReference type="GO" id="GO:0005829">
    <property type="term" value="C:cytosol"/>
    <property type="evidence" value="ECO:0007669"/>
    <property type="project" value="TreeGrafter"/>
</dbReference>
<dbReference type="Proteomes" id="UP000253303">
    <property type="component" value="Unassembled WGS sequence"/>
</dbReference>
<proteinExistence type="predicted"/>
<sequence length="230" mass="24550">MPHRRLTCERIRIFRVTTHLPRAQRGTPGGGPGDRAGDLEADPERRVAARLAELRREHGLTLTALAEWTGISTAHLSRMEKGDRQPSIGSLIQLSRAYGISLSELIGDVRSREHHIVRGASAPVRQGQDGQYAIMSGLGPRSALEAVRLELTAGRPERTATHQGEEWVYVVGGQVVAVVGDDEITLDTGDALHFDAAAAHSLRAADGQATVLIVSAALPAVRPPHGPGTA</sequence>
<evidence type="ECO:0000313" key="5">
    <source>
        <dbReference type="Proteomes" id="UP000253303"/>
    </source>
</evidence>
<dbReference type="SUPFAM" id="SSF47413">
    <property type="entry name" value="lambda repressor-like DNA-binding domains"/>
    <property type="match status" value="1"/>
</dbReference>
<protein>
    <recommendedName>
        <fullName evidence="3">HTH cro/C1-type domain-containing protein</fullName>
    </recommendedName>
</protein>
<gene>
    <name evidence="4" type="ORF">DP939_27780</name>
</gene>
<evidence type="ECO:0000256" key="1">
    <source>
        <dbReference type="ARBA" id="ARBA00023125"/>
    </source>
</evidence>
<organism evidence="4 5">
    <name type="scientific">Spongiactinospora rosea</name>
    <dbReference type="NCBI Taxonomy" id="2248750"/>
    <lineage>
        <taxon>Bacteria</taxon>
        <taxon>Bacillati</taxon>
        <taxon>Actinomycetota</taxon>
        <taxon>Actinomycetes</taxon>
        <taxon>Streptosporangiales</taxon>
        <taxon>Streptosporangiaceae</taxon>
        <taxon>Spongiactinospora</taxon>
    </lineage>
</organism>
<dbReference type="SUPFAM" id="SSF51182">
    <property type="entry name" value="RmlC-like cupins"/>
    <property type="match status" value="1"/>
</dbReference>
<evidence type="ECO:0000313" key="4">
    <source>
        <dbReference type="EMBL" id="RBQ16869.1"/>
    </source>
</evidence>
<evidence type="ECO:0000256" key="2">
    <source>
        <dbReference type="SAM" id="MobiDB-lite"/>
    </source>
</evidence>
<dbReference type="InterPro" id="IPR001387">
    <property type="entry name" value="Cro/C1-type_HTH"/>
</dbReference>
<accession>A0A366LU28</accession>
<dbReference type="Gene3D" id="2.60.120.10">
    <property type="entry name" value="Jelly Rolls"/>
    <property type="match status" value="1"/>
</dbReference>
<dbReference type="GO" id="GO:0003700">
    <property type="term" value="F:DNA-binding transcription factor activity"/>
    <property type="evidence" value="ECO:0007669"/>
    <property type="project" value="TreeGrafter"/>
</dbReference>
<keyword evidence="5" id="KW-1185">Reference proteome</keyword>
<dbReference type="InterPro" id="IPR013096">
    <property type="entry name" value="Cupin_2"/>
</dbReference>
<name>A0A366LU28_9ACTN</name>
<evidence type="ECO:0000259" key="3">
    <source>
        <dbReference type="PROSITE" id="PS50943"/>
    </source>
</evidence>
<dbReference type="InterPro" id="IPR011051">
    <property type="entry name" value="RmlC_Cupin_sf"/>
</dbReference>
<dbReference type="InterPro" id="IPR050807">
    <property type="entry name" value="TransReg_Diox_bact_type"/>
</dbReference>
<dbReference type="Gene3D" id="1.10.260.40">
    <property type="entry name" value="lambda repressor-like DNA-binding domains"/>
    <property type="match status" value="1"/>
</dbReference>
<comment type="caution">
    <text evidence="4">The sequence shown here is derived from an EMBL/GenBank/DDBJ whole genome shotgun (WGS) entry which is preliminary data.</text>
</comment>
<dbReference type="PANTHER" id="PTHR46797">
    <property type="entry name" value="HTH-TYPE TRANSCRIPTIONAL REGULATOR"/>
    <property type="match status" value="1"/>
</dbReference>